<name>A0AAV3UR22_9EURY</name>
<dbReference type="Proteomes" id="UP001501729">
    <property type="component" value="Unassembled WGS sequence"/>
</dbReference>
<dbReference type="Gene3D" id="3.40.309.10">
    <property type="entry name" value="Aldehyde Dehydrogenase, Chain A, domain 2"/>
    <property type="match status" value="1"/>
</dbReference>
<dbReference type="PROSITE" id="PS00687">
    <property type="entry name" value="ALDEHYDE_DEHYDR_GLU"/>
    <property type="match status" value="1"/>
</dbReference>
<evidence type="ECO:0000256" key="2">
    <source>
        <dbReference type="ARBA" id="ARBA00011881"/>
    </source>
</evidence>
<comment type="similarity">
    <text evidence="1 5">Belongs to the aldehyde dehydrogenase family.</text>
</comment>
<evidence type="ECO:0000313" key="7">
    <source>
        <dbReference type="EMBL" id="GAA5064735.1"/>
    </source>
</evidence>
<reference evidence="7 8" key="1">
    <citation type="journal article" date="2019" name="Int. J. Syst. Evol. Microbiol.">
        <title>The Global Catalogue of Microorganisms (GCM) 10K type strain sequencing project: providing services to taxonomists for standard genome sequencing and annotation.</title>
        <authorList>
            <consortium name="The Broad Institute Genomics Platform"/>
            <consortium name="The Broad Institute Genome Sequencing Center for Infectious Disease"/>
            <person name="Wu L."/>
            <person name="Ma J."/>
        </authorList>
    </citation>
    <scope>NUCLEOTIDE SEQUENCE [LARGE SCALE GENOMIC DNA]</scope>
    <source>
        <strain evidence="7 8">JCM 17504</strain>
    </source>
</reference>
<dbReference type="Pfam" id="PF00171">
    <property type="entry name" value="Aldedh"/>
    <property type="match status" value="1"/>
</dbReference>
<dbReference type="GeneID" id="68617676"/>
<comment type="subunit">
    <text evidence="2">Homotetramer.</text>
</comment>
<dbReference type="FunFam" id="3.40.309.10:FF:000012">
    <property type="entry name" value="Betaine aldehyde dehydrogenase"/>
    <property type="match status" value="1"/>
</dbReference>
<dbReference type="InterPro" id="IPR016162">
    <property type="entry name" value="Ald_DH_N"/>
</dbReference>
<protein>
    <submittedName>
        <fullName evidence="7">Aldehyde dehydrogenase family protein</fullName>
    </submittedName>
</protein>
<keyword evidence="8" id="KW-1185">Reference proteome</keyword>
<evidence type="ECO:0000259" key="6">
    <source>
        <dbReference type="Pfam" id="PF00171"/>
    </source>
</evidence>
<dbReference type="Gene3D" id="3.40.605.10">
    <property type="entry name" value="Aldehyde Dehydrogenase, Chain A, domain 1"/>
    <property type="match status" value="1"/>
</dbReference>
<dbReference type="InterPro" id="IPR029510">
    <property type="entry name" value="Ald_DH_CS_GLU"/>
</dbReference>
<sequence>MVQPDISFKERYSLFIGGEQVAPSTDEYISTYDPATGDSFAEIAVAGSRDVDQAITTARTAFESWRDVSPEKRGRIVHRIGRRIRDSTDELAAIECKDQGKPMSQAQSDMRGAWRYFEYYSGVADKLEGRSVPIGPDQVDFTLREPYGVSAQITPWNFPGNLFARGVAPALVAGNTVVVKPAPQTALSTLRLAKLCSEAGLPNGAVNVVTGTGESTGQPLVSHSDVDTITFTGSVATGQSIMKNAADTVTPVTLELGGKNPAIVFPDASLERTAESIATAIFTNAGQVCSAADRLLVHEDIHDQLVDRIVSVVDEYEIGPGRADPDMGPLASAEHKDRVLEYIAVGKEEGATPLTGGNVPDRPGYFVEPTIFTGVQNEMRIAQEEIFGPVLSVISFRDEEEALSIANDTKYGLTAGIFTNDITRAHRLARYLEAGNVYVNEWFGDTAQTPFGGHKYSGIGREKGLEALDSYLQTKNVAIDINAEGNGTLPGT</sequence>
<proteinExistence type="inferred from homology"/>
<dbReference type="InterPro" id="IPR016160">
    <property type="entry name" value="Ald_DH_CS_CYS"/>
</dbReference>
<dbReference type="EMBL" id="BAABKX010000030">
    <property type="protein sequence ID" value="GAA5064735.1"/>
    <property type="molecule type" value="Genomic_DNA"/>
</dbReference>
<feature type="active site" evidence="4">
    <location>
        <position position="255"/>
    </location>
</feature>
<evidence type="ECO:0000313" key="8">
    <source>
        <dbReference type="Proteomes" id="UP001501729"/>
    </source>
</evidence>
<accession>A0AAV3UR22</accession>
<dbReference type="SUPFAM" id="SSF53720">
    <property type="entry name" value="ALDH-like"/>
    <property type="match status" value="1"/>
</dbReference>
<dbReference type="InterPro" id="IPR016163">
    <property type="entry name" value="Ald_DH_C"/>
</dbReference>
<gene>
    <name evidence="7" type="ORF">GCM10025751_54770</name>
</gene>
<dbReference type="InterPro" id="IPR015590">
    <property type="entry name" value="Aldehyde_DH_dom"/>
</dbReference>
<evidence type="ECO:0000256" key="4">
    <source>
        <dbReference type="PROSITE-ProRule" id="PRU10007"/>
    </source>
</evidence>
<dbReference type="RefSeq" id="WP_227778968.1">
    <property type="nucleotide sequence ID" value="NZ_BAABKX010000030.1"/>
</dbReference>
<dbReference type="CDD" id="cd07109">
    <property type="entry name" value="ALDH_AAS00426"/>
    <property type="match status" value="1"/>
</dbReference>
<dbReference type="FunFam" id="3.40.605.10:FF:000007">
    <property type="entry name" value="NAD/NADP-dependent betaine aldehyde dehydrogenase"/>
    <property type="match status" value="1"/>
</dbReference>
<organism evidence="7 8">
    <name type="scientific">Haladaptatus pallidirubidus</name>
    <dbReference type="NCBI Taxonomy" id="1008152"/>
    <lineage>
        <taxon>Archaea</taxon>
        <taxon>Methanobacteriati</taxon>
        <taxon>Methanobacteriota</taxon>
        <taxon>Stenosarchaea group</taxon>
        <taxon>Halobacteria</taxon>
        <taxon>Halobacteriales</taxon>
        <taxon>Haladaptataceae</taxon>
        <taxon>Haladaptatus</taxon>
    </lineage>
</organism>
<keyword evidence="3 5" id="KW-0560">Oxidoreductase</keyword>
<dbReference type="PANTHER" id="PTHR11699">
    <property type="entry name" value="ALDEHYDE DEHYDROGENASE-RELATED"/>
    <property type="match status" value="1"/>
</dbReference>
<dbReference type="AlphaFoldDB" id="A0AAV3UR22"/>
<dbReference type="GO" id="GO:0016620">
    <property type="term" value="F:oxidoreductase activity, acting on the aldehyde or oxo group of donors, NAD or NADP as acceptor"/>
    <property type="evidence" value="ECO:0007669"/>
    <property type="project" value="InterPro"/>
</dbReference>
<evidence type="ECO:0000256" key="5">
    <source>
        <dbReference type="RuleBase" id="RU003345"/>
    </source>
</evidence>
<feature type="domain" description="Aldehyde dehydrogenase" evidence="6">
    <location>
        <begin position="24"/>
        <end position="477"/>
    </location>
</feature>
<evidence type="ECO:0000256" key="1">
    <source>
        <dbReference type="ARBA" id="ARBA00009986"/>
    </source>
</evidence>
<dbReference type="InterPro" id="IPR016161">
    <property type="entry name" value="Ald_DH/histidinol_DH"/>
</dbReference>
<comment type="caution">
    <text evidence="7">The sequence shown here is derived from an EMBL/GenBank/DDBJ whole genome shotgun (WGS) entry which is preliminary data.</text>
</comment>
<evidence type="ECO:0000256" key="3">
    <source>
        <dbReference type="ARBA" id="ARBA00023002"/>
    </source>
</evidence>
<dbReference type="PROSITE" id="PS00070">
    <property type="entry name" value="ALDEHYDE_DEHYDR_CYS"/>
    <property type="match status" value="1"/>
</dbReference>